<accession>A0A7C9IEP6</accession>
<dbReference type="InterPro" id="IPR002060">
    <property type="entry name" value="Squ/phyt_synthse"/>
</dbReference>
<dbReference type="Pfam" id="PF00494">
    <property type="entry name" value="SQS_PSY"/>
    <property type="match status" value="1"/>
</dbReference>
<comment type="caution">
    <text evidence="1">The sequence shown here is derived from an EMBL/GenBank/DDBJ whole genome shotgun (WGS) entry which is preliminary data.</text>
</comment>
<dbReference type="InterPro" id="IPR008949">
    <property type="entry name" value="Isoprenoid_synthase_dom_sf"/>
</dbReference>
<reference evidence="1 2" key="2">
    <citation type="submission" date="2020-03" db="EMBL/GenBank/DDBJ databases">
        <title>Kangsaoukella pontilimi gen. nov., sp. nov., a new member of the family Rhodobacteraceae isolated from a tidal mudflat.</title>
        <authorList>
            <person name="Kim I.S."/>
        </authorList>
    </citation>
    <scope>NUCLEOTIDE SEQUENCE [LARGE SCALE GENOMIC DNA]</scope>
    <source>
        <strain evidence="1 2">GH1-50</strain>
    </source>
</reference>
<dbReference type="AlphaFoldDB" id="A0A7C9IEP6"/>
<dbReference type="Gene3D" id="1.10.600.10">
    <property type="entry name" value="Farnesyl Diphosphate Synthase"/>
    <property type="match status" value="1"/>
</dbReference>
<keyword evidence="2" id="KW-1185">Reference proteome</keyword>
<reference evidence="1 2" key="1">
    <citation type="submission" date="2019-12" db="EMBL/GenBank/DDBJ databases">
        <authorList>
            <person name="Lee S.D."/>
        </authorList>
    </citation>
    <scope>NUCLEOTIDE SEQUENCE [LARGE SCALE GENOMIC DNA]</scope>
    <source>
        <strain evidence="1 2">GH1-50</strain>
    </source>
</reference>
<sequence>MSLQACADIVRQGDPDRFRAAMAAPVEARRALFPLYAFNVEVARAPWVTEEAMIAEMRLQWWRDVLEEIGRGGDVRRHEVATPLAEVVRGAGLDPETLDAGIAARRWDIYRDPFEDEAHFLDYVAKTGGGLMWASARALGASEDDEAVIRDVGIAMALANWFLAIPALEARGRRPLADGRADAVARLAAEEGLARLDSARSRSFGPAVPALRAAWLARPILSTVARNPKRVASGGFEPSEFRKSVTLAAKAIAGRW</sequence>
<gene>
    <name evidence="1" type="ORF">GQ651_03595</name>
</gene>
<evidence type="ECO:0000313" key="1">
    <source>
        <dbReference type="EMBL" id="MXQ06924.1"/>
    </source>
</evidence>
<dbReference type="SUPFAM" id="SSF48576">
    <property type="entry name" value="Terpenoid synthases"/>
    <property type="match status" value="1"/>
</dbReference>
<dbReference type="EMBL" id="WUPT01000001">
    <property type="protein sequence ID" value="MXQ06924.1"/>
    <property type="molecule type" value="Genomic_DNA"/>
</dbReference>
<proteinExistence type="predicted"/>
<dbReference type="RefSeq" id="WP_160762835.1">
    <property type="nucleotide sequence ID" value="NZ_WUPT01000001.1"/>
</dbReference>
<organism evidence="1 2">
    <name type="scientific">Kangsaoukella pontilimi</name>
    <dbReference type="NCBI Taxonomy" id="2691042"/>
    <lineage>
        <taxon>Bacteria</taxon>
        <taxon>Pseudomonadati</taxon>
        <taxon>Pseudomonadota</taxon>
        <taxon>Alphaproteobacteria</taxon>
        <taxon>Rhodobacterales</taxon>
        <taxon>Paracoccaceae</taxon>
        <taxon>Kangsaoukella</taxon>
    </lineage>
</organism>
<protein>
    <submittedName>
        <fullName evidence="1">Squalene/phytoene synthase family protein</fullName>
    </submittedName>
</protein>
<evidence type="ECO:0000313" key="2">
    <source>
        <dbReference type="Proteomes" id="UP000480350"/>
    </source>
</evidence>
<name>A0A7C9IEP6_9RHOB</name>
<dbReference type="Proteomes" id="UP000480350">
    <property type="component" value="Unassembled WGS sequence"/>
</dbReference>